<sequence>MNVIHISAECYPIAKVGGLADVVGSLPKYQENAGVKASVLMPFYNNRFTQKNEFKTIATAEVSLGEKTYAYQVLALKKNSLAVEVIFIDIPELLFKEYVYSEDDTERFTAFQIAALDWILSLKDKPSIIHCHDHHTGLIPFMLQECYKYKALNQIPTVLSIHNAQYQGWFSHEFIHYLPAFDISRNGLLDWNGAINPLAAGIKCAWRVTTVSESYMKELQKDANGLELLLSHEKDKCVGILNGIDTSVWNPETDDMLTKNYTSNNVQTGKTANKKWLCKEFGFSLSKPLFSFIGRLVYEKSADLLPEVIDSILTEKNCSILILGSGNKVLEQQLEALKSKHKSNYNKCIGYNEELSHRIYAGSDFLLMPSRIEPCGLNQLYAMQYGTIPIVHSTGGLKDTVTDVKHGGFGFRFDHVSVENCLKTIQRAITYYEEVPNLKNIRKTMMHIDHSWDASAKKYNDLYKSLKTN</sequence>
<reference evidence="1" key="1">
    <citation type="submission" date="2019-09" db="EMBL/GenBank/DDBJ databases">
        <authorList>
            <person name="Rodrigo-Torres L."/>
            <person name="Arahal R. D."/>
            <person name="Lucena T."/>
        </authorList>
    </citation>
    <scope>NUCLEOTIDE SEQUENCE</scope>
    <source>
        <strain evidence="1">ISS653</strain>
    </source>
</reference>
<gene>
    <name evidence="1" type="primary">glgA_2</name>
    <name evidence="1" type="ORF">FVB9532_00902</name>
</gene>
<dbReference type="EMBL" id="CABVMM010000003">
    <property type="protein sequence ID" value="VVU99646.1"/>
    <property type="molecule type" value="Genomic_DNA"/>
</dbReference>
<evidence type="ECO:0000313" key="1">
    <source>
        <dbReference type="EMBL" id="VVU99646.1"/>
    </source>
</evidence>
<proteinExistence type="predicted"/>
<evidence type="ECO:0000313" key="2">
    <source>
        <dbReference type="Proteomes" id="UP000356253"/>
    </source>
</evidence>
<organism evidence="1 2">
    <name type="scientific">Mesonia oceanica</name>
    <dbReference type="NCBI Taxonomy" id="2687242"/>
    <lineage>
        <taxon>Bacteria</taxon>
        <taxon>Pseudomonadati</taxon>
        <taxon>Bacteroidota</taxon>
        <taxon>Flavobacteriia</taxon>
        <taxon>Flavobacteriales</taxon>
        <taxon>Flavobacteriaceae</taxon>
        <taxon>Mesonia</taxon>
    </lineage>
</organism>
<keyword evidence="1" id="KW-0808">Transferase</keyword>
<comment type="caution">
    <text evidence="1">The sequence shown here is derived from an EMBL/GenBank/DDBJ whole genome shotgun (WGS) entry which is preliminary data.</text>
</comment>
<protein>
    <submittedName>
        <fullName evidence="1">Glycogen synthase</fullName>
        <ecNumber evidence="1">2.4.1.21</ecNumber>
    </submittedName>
</protein>
<name>A0AC61Y597_9FLAO</name>
<dbReference type="Proteomes" id="UP000356253">
    <property type="component" value="Unassembled WGS sequence"/>
</dbReference>
<keyword evidence="2" id="KW-1185">Reference proteome</keyword>
<dbReference type="EC" id="2.4.1.21" evidence="1"/>
<accession>A0AC61Y597</accession>
<keyword evidence="1" id="KW-0328">Glycosyltransferase</keyword>